<reference evidence="6" key="1">
    <citation type="submission" date="2022-01" db="EMBL/GenBank/DDBJ databases">
        <title>Antribacter sp. nov., isolated from Guizhou of China.</title>
        <authorList>
            <person name="Chengliang C."/>
            <person name="Ya Z."/>
        </authorList>
    </citation>
    <scope>NUCLEOTIDE SEQUENCE</scope>
    <source>
        <strain evidence="6">KLBMP 9083</strain>
    </source>
</reference>
<dbReference type="PANTHER" id="PTHR43788:SF6">
    <property type="entry name" value="DNA HELICASE B"/>
    <property type="match status" value="1"/>
</dbReference>
<dbReference type="Pfam" id="PF13604">
    <property type="entry name" value="AAA_30"/>
    <property type="match status" value="1"/>
</dbReference>
<dbReference type="InterPro" id="IPR027417">
    <property type="entry name" value="P-loop_NTPase"/>
</dbReference>
<evidence type="ECO:0000259" key="5">
    <source>
        <dbReference type="Pfam" id="PF08751"/>
    </source>
</evidence>
<evidence type="ECO:0000256" key="1">
    <source>
        <dbReference type="ARBA" id="ARBA00022741"/>
    </source>
</evidence>
<comment type="caution">
    <text evidence="6">The sequence shown here is derived from an EMBL/GenBank/DDBJ whole genome shotgun (WGS) entry which is preliminary data.</text>
</comment>
<keyword evidence="3" id="KW-0175">Coiled coil</keyword>
<dbReference type="InterPro" id="IPR050534">
    <property type="entry name" value="Coronavir_polyprotein_1ab"/>
</dbReference>
<evidence type="ECO:0000256" key="3">
    <source>
        <dbReference type="SAM" id="Coils"/>
    </source>
</evidence>
<evidence type="ECO:0000256" key="2">
    <source>
        <dbReference type="ARBA" id="ARBA00022840"/>
    </source>
</evidence>
<evidence type="ECO:0000313" key="6">
    <source>
        <dbReference type="EMBL" id="MCF4122008.1"/>
    </source>
</evidence>
<organism evidence="6 7">
    <name type="scientific">Antribacter soli</name>
    <dbReference type="NCBI Taxonomy" id="2910976"/>
    <lineage>
        <taxon>Bacteria</taxon>
        <taxon>Bacillati</taxon>
        <taxon>Actinomycetota</taxon>
        <taxon>Actinomycetes</taxon>
        <taxon>Micrococcales</taxon>
        <taxon>Promicromonosporaceae</taxon>
        <taxon>Antribacter</taxon>
    </lineage>
</organism>
<dbReference type="GO" id="GO:0003678">
    <property type="term" value="F:DNA helicase activity"/>
    <property type="evidence" value="ECO:0007669"/>
    <property type="project" value="UniProtKB-ARBA"/>
</dbReference>
<dbReference type="Gene3D" id="3.40.50.300">
    <property type="entry name" value="P-loop containing nucleotide triphosphate hydrolases"/>
    <property type="match status" value="2"/>
</dbReference>
<evidence type="ECO:0000256" key="4">
    <source>
        <dbReference type="SAM" id="MobiDB-lite"/>
    </source>
</evidence>
<feature type="domain" description="TrwC relaxase" evidence="5">
    <location>
        <begin position="8"/>
        <end position="361"/>
    </location>
</feature>
<dbReference type="CDD" id="cd18809">
    <property type="entry name" value="SF1_C_RecD"/>
    <property type="match status" value="1"/>
</dbReference>
<dbReference type="Pfam" id="PF08751">
    <property type="entry name" value="TrwC"/>
    <property type="match status" value="1"/>
</dbReference>
<dbReference type="NCBIfam" id="NF041492">
    <property type="entry name" value="MobF"/>
    <property type="match status" value="1"/>
</dbReference>
<dbReference type="Gene3D" id="2.30.30.940">
    <property type="match status" value="1"/>
</dbReference>
<dbReference type="GO" id="GO:0005524">
    <property type="term" value="F:ATP binding"/>
    <property type="evidence" value="ECO:0007669"/>
    <property type="project" value="UniProtKB-KW"/>
</dbReference>
<dbReference type="RefSeq" id="WP_236089849.1">
    <property type="nucleotide sequence ID" value="NZ_JAKGSG010000036.1"/>
</dbReference>
<dbReference type="InterPro" id="IPR014862">
    <property type="entry name" value="TrwC"/>
</dbReference>
<dbReference type="SUPFAM" id="SSF52540">
    <property type="entry name" value="P-loop containing nucleoside triphosphate hydrolases"/>
    <property type="match status" value="2"/>
</dbReference>
<keyword evidence="1" id="KW-0547">Nucleotide-binding</keyword>
<gene>
    <name evidence="6" type="ORF">L1785_13575</name>
</gene>
<sequence>MSIRKVSAGHGYAYVLKSVANADGDRTAPDQVTWYYLEAGTPPGFWLGKGVAHLGDGTLAPGQTVTSEQLKRLIGTGRDPVTGCSLGRDFQRYKSVAERAEDRAAKLEANLTAEERRTATARIEAEETKVGDRHAVAGFDLTFSVPKSVSVLWAVADANTQALIVEAHHSAVAETLALLEKHVAATRTGHGGIEQKDVVGIAAAAYDHWDSRANDPQLHTHVVVSNKVKTVDDGVWRALDAKPLFDATVALSAHYDATLRDRLTGTFGLAWEQRSRPADKMPQWELAEVPDTLISEFSSRTHQIDACAEELVEDHVARHGRTPSSRTRSRLRARATLATRPEKQIHSLHDLTETWRTRAARLLGTDPTGWARKVTTTSLARTFTAAKVPDGVMAHLAHDVVTAVSTSKATYTHWNLWAEANRQSMGLRLASAEDREGLIAAVVAMAEDASVRLTPGERASVPAAMRRQDGTSWLRPHRGERYTAPATLEAEDRLLARAANTAASTVDLRMVDAVMSRPFDGRTLTTEQRSAVRGIAASGRQVDLLVGPAGAGKTTTMQALRAVWERAHGPGSVVGLAPSAAAAQVLSDELGIRTENTAMWLHEAGEGRAWFSRGQLVILDEATLAGTQTLDRVNSLAAEAGAKVLLVGDPAQLQSVEAGGAFALLVETRRDAARAGESDSVVPELTEVHRFRNDWEKTASLRLRDGNADVIDVYDHHDRIRGGTTEDMIDAAYAAWQTDSSGGHVALLVADTRDTVRELNERARADRLVSGATDRGQAVRLRDGLEASVGDVVVTRRNDRRLATPHDLVRGAFVRNGDRWQVTDVLPEGSVEVRRLRADGTPRHGGNTVVLPAWYVAEHLDLGYAVTAHGAQGMTVDTTHVLVTSTMTRENVYVALTRGRSSNVAYVATDRPDGDHTPPSEEVTPQQVLYGVLAHVGAEPSARQAERAEHERWDSIAQWAAEYEHIAQVAQRPRWGRLVAAALTVGGLRPADVADALDPDATGADAFDALCAELRRAEAYGYDVERVLPALAARRTLLDADSPCAVLHTRLERPTARPVATPVLVAGLIPEALRPLPDDVRTALDERADLIEETARDLAEAAMRDREPWVGRALGGEATSDADLDTLATVAAYRDRYAIKGTDPLGPEPTTLTQRADLVRARAAISRQSTRRTSDGAVSSRHIVLHP</sequence>
<feature type="coiled-coil region" evidence="3">
    <location>
        <begin position="90"/>
        <end position="124"/>
    </location>
</feature>
<proteinExistence type="predicted"/>
<evidence type="ECO:0000313" key="7">
    <source>
        <dbReference type="Proteomes" id="UP001165405"/>
    </source>
</evidence>
<dbReference type="SUPFAM" id="SSF55464">
    <property type="entry name" value="Origin of replication-binding domain, RBD-like"/>
    <property type="match status" value="1"/>
</dbReference>
<dbReference type="PANTHER" id="PTHR43788">
    <property type="entry name" value="DNA2/NAM7 HELICASE FAMILY MEMBER"/>
    <property type="match status" value="1"/>
</dbReference>
<dbReference type="EMBL" id="JAKGSG010000036">
    <property type="protein sequence ID" value="MCF4122008.1"/>
    <property type="molecule type" value="Genomic_DNA"/>
</dbReference>
<accession>A0AA41U7F7</accession>
<dbReference type="Proteomes" id="UP001165405">
    <property type="component" value="Unassembled WGS sequence"/>
</dbReference>
<protein>
    <submittedName>
        <fullName evidence="6">Relaxase domain-containing protein</fullName>
    </submittedName>
</protein>
<dbReference type="AlphaFoldDB" id="A0AA41U7F7"/>
<keyword evidence="7" id="KW-1185">Reference proteome</keyword>
<feature type="region of interest" description="Disordered" evidence="4">
    <location>
        <begin position="1166"/>
        <end position="1187"/>
    </location>
</feature>
<name>A0AA41U7F7_9MICO</name>
<keyword evidence="2" id="KW-0067">ATP-binding</keyword>